<dbReference type="EMBL" id="JAUUTY010000005">
    <property type="protein sequence ID" value="KAK1627899.1"/>
    <property type="molecule type" value="Genomic_DNA"/>
</dbReference>
<protein>
    <recommendedName>
        <fullName evidence="4">DUF4283 domain-containing protein</fullName>
    </recommendedName>
</protein>
<feature type="compositionally biased region" description="Basic residues" evidence="1">
    <location>
        <begin position="352"/>
        <end position="365"/>
    </location>
</feature>
<organism evidence="2 3">
    <name type="scientific">Lolium multiflorum</name>
    <name type="common">Italian ryegrass</name>
    <name type="synonym">Lolium perenne subsp. multiflorum</name>
    <dbReference type="NCBI Taxonomy" id="4521"/>
    <lineage>
        <taxon>Eukaryota</taxon>
        <taxon>Viridiplantae</taxon>
        <taxon>Streptophyta</taxon>
        <taxon>Embryophyta</taxon>
        <taxon>Tracheophyta</taxon>
        <taxon>Spermatophyta</taxon>
        <taxon>Magnoliopsida</taxon>
        <taxon>Liliopsida</taxon>
        <taxon>Poales</taxon>
        <taxon>Poaceae</taxon>
        <taxon>BOP clade</taxon>
        <taxon>Pooideae</taxon>
        <taxon>Poodae</taxon>
        <taxon>Poeae</taxon>
        <taxon>Poeae Chloroplast Group 2 (Poeae type)</taxon>
        <taxon>Loliodinae</taxon>
        <taxon>Loliinae</taxon>
        <taxon>Lolium</taxon>
    </lineage>
</organism>
<dbReference type="InterPro" id="IPR040256">
    <property type="entry name" value="At4g02000-like"/>
</dbReference>
<dbReference type="AlphaFoldDB" id="A0AAD8RMR7"/>
<evidence type="ECO:0000313" key="3">
    <source>
        <dbReference type="Proteomes" id="UP001231189"/>
    </source>
</evidence>
<reference evidence="2" key="1">
    <citation type="submission" date="2023-07" db="EMBL/GenBank/DDBJ databases">
        <title>A chromosome-level genome assembly of Lolium multiflorum.</title>
        <authorList>
            <person name="Chen Y."/>
            <person name="Copetti D."/>
            <person name="Kolliker R."/>
            <person name="Studer B."/>
        </authorList>
    </citation>
    <scope>NUCLEOTIDE SEQUENCE</scope>
    <source>
        <strain evidence="2">02402/16</strain>
        <tissue evidence="2">Leaf</tissue>
    </source>
</reference>
<feature type="compositionally biased region" description="Low complexity" evidence="1">
    <location>
        <begin position="1"/>
        <end position="13"/>
    </location>
</feature>
<dbReference type="Proteomes" id="UP001231189">
    <property type="component" value="Unassembled WGS sequence"/>
</dbReference>
<dbReference type="PANTHER" id="PTHR31286:SF167">
    <property type="entry name" value="OS09G0268800 PROTEIN"/>
    <property type="match status" value="1"/>
</dbReference>
<name>A0AAD8RMR7_LOLMU</name>
<evidence type="ECO:0008006" key="4">
    <source>
        <dbReference type="Google" id="ProtNLM"/>
    </source>
</evidence>
<evidence type="ECO:0000313" key="2">
    <source>
        <dbReference type="EMBL" id="KAK1627899.1"/>
    </source>
</evidence>
<proteinExistence type="predicted"/>
<evidence type="ECO:0000256" key="1">
    <source>
        <dbReference type="SAM" id="MobiDB-lite"/>
    </source>
</evidence>
<gene>
    <name evidence="2" type="ORF">QYE76_002214</name>
</gene>
<accession>A0AAD8RMR7</accession>
<feature type="region of interest" description="Disordered" evidence="1">
    <location>
        <begin position="1"/>
        <end position="39"/>
    </location>
</feature>
<comment type="caution">
    <text evidence="2">The sequence shown here is derived from an EMBL/GenBank/DDBJ whole genome shotgun (WGS) entry which is preliminary data.</text>
</comment>
<keyword evidence="3" id="KW-1185">Reference proteome</keyword>
<sequence length="403" mass="45834">MSHRPLGLLTAPPAGGGEKGGLVEKSTHPKPTGGASMVPGQRHRALLASDRQLAMDGNWHDAGVKEEMGLPQGNEAKIGGAVDMGDDVYLEFDEEETKEQEPKLLARYMASFKPHTKAMFKRFIEEVWHLRSGIEYSEKGKNYYMITLFSKGDYDFVKRGGPWIFNQNALIVTDLDESLQPSETALNAVPVWVRIYDVPWGKQNEIWGYRYGDGLGKTLEVDVPATEQQKKEFFRVRVNLPYDRRLQTRIITGVKGKPQEAKVFKLKYERVPYYCSHCGFMGHESDEYMASPINFNQFLEKEKLKSNGSNFTDWFRHNMNKRELFAMLKSAEIEIKKEHQVLMVNKTTSFKKQGKSKGKNKKSGKKAATPPVKPKSGPKPDAECYYARRRDTGSVIAPSIWRI</sequence>
<dbReference type="PANTHER" id="PTHR31286">
    <property type="entry name" value="GLYCINE-RICH CELL WALL STRUCTURAL PROTEIN 1.8-LIKE"/>
    <property type="match status" value="1"/>
</dbReference>
<feature type="region of interest" description="Disordered" evidence="1">
    <location>
        <begin position="346"/>
        <end position="384"/>
    </location>
</feature>